<dbReference type="EMBL" id="JABVCQ010000010">
    <property type="protein sequence ID" value="MBB1125792.1"/>
    <property type="molecule type" value="Genomic_DNA"/>
</dbReference>
<evidence type="ECO:0000256" key="8">
    <source>
        <dbReference type="ARBA" id="ARBA00022842"/>
    </source>
</evidence>
<protein>
    <recommendedName>
        <fullName evidence="5 10">Phosphoglycolate phosphatase</fullName>
        <shortName evidence="10">PGP</shortName>
        <shortName evidence="10">PGPase</shortName>
        <ecNumber evidence="5 10">3.1.3.18</ecNumber>
    </recommendedName>
</protein>
<keyword evidence="6 10" id="KW-0479">Metal-binding</keyword>
<dbReference type="GO" id="GO:0046295">
    <property type="term" value="P:glycolate biosynthetic process"/>
    <property type="evidence" value="ECO:0007669"/>
    <property type="project" value="UniProtKB-UniRule"/>
</dbReference>
<feature type="binding site" evidence="10">
    <location>
        <position position="16"/>
    </location>
    <ligand>
        <name>Mg(2+)</name>
        <dbReference type="ChEBI" id="CHEBI:18420"/>
    </ligand>
</feature>
<comment type="pathway">
    <text evidence="3 10">Organic acid metabolism; glycolate biosynthesis; glycolate from 2-phosphoglycolate: step 1/1.</text>
</comment>
<evidence type="ECO:0000256" key="7">
    <source>
        <dbReference type="ARBA" id="ARBA00022801"/>
    </source>
</evidence>
<dbReference type="GO" id="GO:0006281">
    <property type="term" value="P:DNA repair"/>
    <property type="evidence" value="ECO:0007669"/>
    <property type="project" value="TreeGrafter"/>
</dbReference>
<comment type="function">
    <text evidence="10">Specifically catalyzes the dephosphorylation of 2-phosphoglycolate. Is involved in the dissimilation of the intracellular 2-phosphoglycolate formed during the DNA repair of 3'-phosphoglycolate ends, a major class of DNA lesions induced by oxidative stress.</text>
</comment>
<dbReference type="Pfam" id="PF13419">
    <property type="entry name" value="HAD_2"/>
    <property type="match status" value="1"/>
</dbReference>
<evidence type="ECO:0000256" key="5">
    <source>
        <dbReference type="ARBA" id="ARBA00013078"/>
    </source>
</evidence>
<evidence type="ECO:0000256" key="9">
    <source>
        <dbReference type="ARBA" id="ARBA00023277"/>
    </source>
</evidence>
<dbReference type="HAMAP" id="MF_00495">
    <property type="entry name" value="GPH_hydrolase_bact"/>
    <property type="match status" value="1"/>
</dbReference>
<feature type="active site" description="Nucleophile" evidence="10">
    <location>
        <position position="14"/>
    </location>
</feature>
<dbReference type="GO" id="GO:0046872">
    <property type="term" value="F:metal ion binding"/>
    <property type="evidence" value="ECO:0007669"/>
    <property type="project" value="UniProtKB-KW"/>
</dbReference>
<evidence type="ECO:0000256" key="4">
    <source>
        <dbReference type="ARBA" id="ARBA00006171"/>
    </source>
</evidence>
<gene>
    <name evidence="11" type="ORF">HUK38_06040</name>
</gene>
<dbReference type="Proteomes" id="UP000548632">
    <property type="component" value="Unassembled WGS sequence"/>
</dbReference>
<dbReference type="EC" id="3.1.3.18" evidence="5 10"/>
<dbReference type="SFLD" id="SFLDG01135">
    <property type="entry name" value="C1.5.6:_HAD__Beta-PGM__Phospha"/>
    <property type="match status" value="1"/>
</dbReference>
<organism evidence="11 12">
    <name type="scientific">Thiospirillum jenense</name>
    <dbReference type="NCBI Taxonomy" id="1653858"/>
    <lineage>
        <taxon>Bacteria</taxon>
        <taxon>Pseudomonadati</taxon>
        <taxon>Pseudomonadota</taxon>
        <taxon>Gammaproteobacteria</taxon>
        <taxon>Chromatiales</taxon>
        <taxon>Chromatiaceae</taxon>
        <taxon>Thiospirillum</taxon>
    </lineage>
</organism>
<dbReference type="SFLD" id="SFLDS00003">
    <property type="entry name" value="Haloacid_Dehalogenase"/>
    <property type="match status" value="1"/>
</dbReference>
<dbReference type="CDD" id="cd16417">
    <property type="entry name" value="HAD_PGPase"/>
    <property type="match status" value="1"/>
</dbReference>
<feature type="binding site" evidence="10">
    <location>
        <position position="14"/>
    </location>
    <ligand>
        <name>Mg(2+)</name>
        <dbReference type="ChEBI" id="CHEBI:18420"/>
    </ligand>
</feature>
<dbReference type="InterPro" id="IPR050155">
    <property type="entry name" value="HAD-like_hydrolase_sf"/>
</dbReference>
<dbReference type="FunFam" id="3.40.50.1000:FF:000022">
    <property type="entry name" value="Phosphoglycolate phosphatase"/>
    <property type="match status" value="1"/>
</dbReference>
<proteinExistence type="inferred from homology"/>
<dbReference type="NCBIfam" id="NF009695">
    <property type="entry name" value="PRK13222.1-2"/>
    <property type="match status" value="1"/>
</dbReference>
<evidence type="ECO:0000256" key="3">
    <source>
        <dbReference type="ARBA" id="ARBA00004818"/>
    </source>
</evidence>
<comment type="cofactor">
    <cofactor evidence="2 10">
        <name>Mg(2+)</name>
        <dbReference type="ChEBI" id="CHEBI:18420"/>
    </cofactor>
</comment>
<dbReference type="Gene3D" id="3.40.50.1000">
    <property type="entry name" value="HAD superfamily/HAD-like"/>
    <property type="match status" value="1"/>
</dbReference>
<comment type="caution">
    <text evidence="11">The sequence shown here is derived from an EMBL/GenBank/DDBJ whole genome shotgun (WGS) entry which is preliminary data.</text>
</comment>
<sequence>MTTFPLQPALVLIDLDGTLIDSVPDLTFCVDAMMACLKRPPAGEALVRTWVGNGVETLVARALTGTLHDTPDPLEYAQAYPIFLEFYAEHTCQRSRLYPGVREGLDWLVANGYRLGCVTNKAARFTEPLLAHFQLCDYFQLVISGDTVAEKKPSPLPLLHAAQFFNVNPAQSLMVGDSISDVKAARAAGFAIICMSYGYNHGNDINATTPDAVIDSMIQLSQLLVASC</sequence>
<dbReference type="SFLD" id="SFLDG01129">
    <property type="entry name" value="C1.5:_HAD__Beta-PGM__Phosphata"/>
    <property type="match status" value="1"/>
</dbReference>
<dbReference type="SUPFAM" id="SSF56784">
    <property type="entry name" value="HAD-like"/>
    <property type="match status" value="1"/>
</dbReference>
<reference evidence="11 12" key="1">
    <citation type="journal article" date="2020" name="Arch. Microbiol.">
        <title>The genome sequence of the giant phototrophic gammaproteobacterium Thiospirillum jenense gives insight into its physiological properties and phylogenetic relationships.</title>
        <authorList>
            <person name="Imhoff J.F."/>
            <person name="Meyer T.E."/>
            <person name="Kyndt J.A."/>
        </authorList>
    </citation>
    <scope>NUCLEOTIDE SEQUENCE [LARGE SCALE GENOMIC DNA]</scope>
    <source>
        <strain evidence="11 12">DSM 216</strain>
    </source>
</reference>
<dbReference type="AlphaFoldDB" id="A0A839HI47"/>
<comment type="catalytic activity">
    <reaction evidence="1 10">
        <text>2-phosphoglycolate + H2O = glycolate + phosphate</text>
        <dbReference type="Rhea" id="RHEA:14369"/>
        <dbReference type="ChEBI" id="CHEBI:15377"/>
        <dbReference type="ChEBI" id="CHEBI:29805"/>
        <dbReference type="ChEBI" id="CHEBI:43474"/>
        <dbReference type="ChEBI" id="CHEBI:58033"/>
        <dbReference type="EC" id="3.1.3.18"/>
    </reaction>
</comment>
<dbReference type="PANTHER" id="PTHR43434">
    <property type="entry name" value="PHOSPHOGLYCOLATE PHOSPHATASE"/>
    <property type="match status" value="1"/>
</dbReference>
<evidence type="ECO:0000256" key="10">
    <source>
        <dbReference type="HAMAP-Rule" id="MF_00495"/>
    </source>
</evidence>
<dbReference type="RefSeq" id="WP_182583426.1">
    <property type="nucleotide sequence ID" value="NZ_JABVCQ010000010.1"/>
</dbReference>
<dbReference type="InterPro" id="IPR023214">
    <property type="entry name" value="HAD_sf"/>
</dbReference>
<keyword evidence="9 10" id="KW-0119">Carbohydrate metabolism</keyword>
<dbReference type="GO" id="GO:0005829">
    <property type="term" value="C:cytosol"/>
    <property type="evidence" value="ECO:0007669"/>
    <property type="project" value="TreeGrafter"/>
</dbReference>
<evidence type="ECO:0000256" key="2">
    <source>
        <dbReference type="ARBA" id="ARBA00001946"/>
    </source>
</evidence>
<dbReference type="NCBIfam" id="TIGR01509">
    <property type="entry name" value="HAD-SF-IA-v3"/>
    <property type="match status" value="1"/>
</dbReference>
<dbReference type="InterPro" id="IPR041492">
    <property type="entry name" value="HAD_2"/>
</dbReference>
<keyword evidence="12" id="KW-1185">Reference proteome</keyword>
<dbReference type="InterPro" id="IPR023198">
    <property type="entry name" value="PGP-like_dom2"/>
</dbReference>
<dbReference type="NCBIfam" id="TIGR01549">
    <property type="entry name" value="HAD-SF-IA-v1"/>
    <property type="match status" value="1"/>
</dbReference>
<dbReference type="PANTHER" id="PTHR43434:SF1">
    <property type="entry name" value="PHOSPHOGLYCOLATE PHOSPHATASE"/>
    <property type="match status" value="1"/>
</dbReference>
<comment type="similarity">
    <text evidence="4 10">Belongs to the HAD-like hydrolase superfamily. CbbY/CbbZ/Gph/YieH family.</text>
</comment>
<accession>A0A839HI47</accession>
<dbReference type="NCBIfam" id="TIGR01449">
    <property type="entry name" value="PGP_bact"/>
    <property type="match status" value="1"/>
</dbReference>
<keyword evidence="7 10" id="KW-0378">Hydrolase</keyword>
<dbReference type="GO" id="GO:0005975">
    <property type="term" value="P:carbohydrate metabolic process"/>
    <property type="evidence" value="ECO:0007669"/>
    <property type="project" value="InterPro"/>
</dbReference>
<evidence type="ECO:0000313" key="12">
    <source>
        <dbReference type="Proteomes" id="UP000548632"/>
    </source>
</evidence>
<feature type="binding site" evidence="10">
    <location>
        <position position="177"/>
    </location>
    <ligand>
        <name>Mg(2+)</name>
        <dbReference type="ChEBI" id="CHEBI:18420"/>
    </ligand>
</feature>
<keyword evidence="8 10" id="KW-0460">Magnesium</keyword>
<dbReference type="InterPro" id="IPR037512">
    <property type="entry name" value="PGPase_prok"/>
</dbReference>
<dbReference type="InterPro" id="IPR036412">
    <property type="entry name" value="HAD-like_sf"/>
</dbReference>
<dbReference type="InterPro" id="IPR006439">
    <property type="entry name" value="HAD-SF_hydro_IA"/>
</dbReference>
<dbReference type="UniPathway" id="UPA00865">
    <property type="reaction ID" value="UER00834"/>
</dbReference>
<evidence type="ECO:0000313" key="11">
    <source>
        <dbReference type="EMBL" id="MBB1125792.1"/>
    </source>
</evidence>
<dbReference type="GO" id="GO:0008967">
    <property type="term" value="F:phosphoglycolate phosphatase activity"/>
    <property type="evidence" value="ECO:0007669"/>
    <property type="project" value="UniProtKB-UniRule"/>
</dbReference>
<evidence type="ECO:0000256" key="1">
    <source>
        <dbReference type="ARBA" id="ARBA00000830"/>
    </source>
</evidence>
<evidence type="ECO:0000256" key="6">
    <source>
        <dbReference type="ARBA" id="ARBA00022723"/>
    </source>
</evidence>
<name>A0A839HI47_9GAMM</name>
<dbReference type="Gene3D" id="1.10.150.240">
    <property type="entry name" value="Putative phosphatase, domain 2"/>
    <property type="match status" value="1"/>
</dbReference>